<dbReference type="Gene3D" id="3.40.30.10">
    <property type="entry name" value="Glutaredoxin"/>
    <property type="match status" value="1"/>
</dbReference>
<organism evidence="1 2">
    <name type="scientific">Dyadobacter jejuensis</name>
    <dbReference type="NCBI Taxonomy" id="1082580"/>
    <lineage>
        <taxon>Bacteria</taxon>
        <taxon>Pseudomonadati</taxon>
        <taxon>Bacteroidota</taxon>
        <taxon>Cytophagia</taxon>
        <taxon>Cytophagales</taxon>
        <taxon>Spirosomataceae</taxon>
        <taxon>Dyadobacter</taxon>
    </lineage>
</organism>
<reference evidence="1 2" key="1">
    <citation type="submission" date="2018-03" db="EMBL/GenBank/DDBJ databases">
        <title>Genomic Encyclopedia of Archaeal and Bacterial Type Strains, Phase II (KMG-II): from individual species to whole genera.</title>
        <authorList>
            <person name="Goeker M."/>
        </authorList>
    </citation>
    <scope>NUCLEOTIDE SEQUENCE [LARGE SCALE GENOMIC DNA]</scope>
    <source>
        <strain evidence="1 2">DSM 100346</strain>
    </source>
</reference>
<dbReference type="Pfam" id="PF14595">
    <property type="entry name" value="Thioredoxin_9"/>
    <property type="match status" value="1"/>
</dbReference>
<protein>
    <submittedName>
        <fullName evidence="1">Thioredoxin-like protein</fullName>
    </submittedName>
</protein>
<dbReference type="EMBL" id="QGDT01000001">
    <property type="protein sequence ID" value="PWJ59935.1"/>
    <property type="molecule type" value="Genomic_DNA"/>
</dbReference>
<evidence type="ECO:0000313" key="1">
    <source>
        <dbReference type="EMBL" id="PWJ59935.1"/>
    </source>
</evidence>
<name>A0A316AQC0_9BACT</name>
<dbReference type="RefSeq" id="WP_109671919.1">
    <property type="nucleotide sequence ID" value="NZ_QGDT01000001.1"/>
</dbReference>
<evidence type="ECO:0000313" key="2">
    <source>
        <dbReference type="Proteomes" id="UP000245880"/>
    </source>
</evidence>
<dbReference type="Proteomes" id="UP000245880">
    <property type="component" value="Unassembled WGS sequence"/>
</dbReference>
<gene>
    <name evidence="1" type="ORF">CLV98_101110</name>
</gene>
<proteinExistence type="predicted"/>
<dbReference type="SUPFAM" id="SSF52833">
    <property type="entry name" value="Thioredoxin-like"/>
    <property type="match status" value="1"/>
</dbReference>
<keyword evidence="2" id="KW-1185">Reference proteome</keyword>
<accession>A0A316AQC0</accession>
<dbReference type="OrthoDB" id="6120799at2"/>
<dbReference type="AlphaFoldDB" id="A0A316AQC0"/>
<comment type="caution">
    <text evidence="1">The sequence shown here is derived from an EMBL/GenBank/DDBJ whole genome shotgun (WGS) entry which is preliminary data.</text>
</comment>
<sequence>MSTSLRNIEHLLTDTVVSQAYSYIDYVAIMERVVKAGLTTGPVQSEELSHYTRLNLSRMQRIYKTTKLQPELVEAIKEIKEPQTWFVLTEAWCGDAAQNIPVLALLAEQNPLVELKLLLRDEHLELMDQYLTHGGRSIPKLIAVDAENNELFTWGPRPQGTQELFMAYKADPAMGHAAFAEQIQRWYIADKSMSLQAELHALLLQELV</sequence>
<dbReference type="InterPro" id="IPR036249">
    <property type="entry name" value="Thioredoxin-like_sf"/>
</dbReference>